<evidence type="ECO:0000256" key="5">
    <source>
        <dbReference type="ARBA" id="ARBA00022741"/>
    </source>
</evidence>
<evidence type="ECO:0000256" key="10">
    <source>
        <dbReference type="ARBA" id="ARBA00047913"/>
    </source>
</evidence>
<keyword evidence="5 11" id="KW-0547">Nucleotide-binding</keyword>
<name>A0A8D5FW44_9BACT</name>
<dbReference type="FunFam" id="1.10.10.410:FF:000001">
    <property type="entry name" value="Aspartyl/glutamyl-tRNA(Asn/Gln) amidotransferase subunit B"/>
    <property type="match status" value="1"/>
</dbReference>
<dbReference type="InterPro" id="IPR017958">
    <property type="entry name" value="Gln-tRNA_amidoTrfase_suB_CS"/>
</dbReference>
<keyword evidence="7 11" id="KW-0648">Protein biosynthesis</keyword>
<dbReference type="SMART" id="SM00845">
    <property type="entry name" value="GatB_Yqey"/>
    <property type="match status" value="1"/>
</dbReference>
<comment type="function">
    <text evidence="8 11">Allows the formation of correctly charged Asn-tRNA(Asn) or Gln-tRNA(Gln) through the transamidation of misacylated Asp-tRNA(Asn) or Glu-tRNA(Gln) in organisms which lack either or both of asparaginyl-tRNA or glutaminyl-tRNA synthetases. The reaction takes place in the presence of glutamine and ATP through an activated phospho-Asp-tRNA(Asn) or phospho-Glu-tRNA(Gln).</text>
</comment>
<dbReference type="PANTHER" id="PTHR11659">
    <property type="entry name" value="GLUTAMYL-TRNA GLN AMIDOTRANSFERASE SUBUNIT B MITOCHONDRIAL AND PROKARYOTIC PET112-RELATED"/>
    <property type="match status" value="1"/>
</dbReference>
<comment type="subunit">
    <text evidence="2 11">Heterotrimer of A, B and C subunits.</text>
</comment>
<dbReference type="NCBIfam" id="NF004015">
    <property type="entry name" value="PRK05477.1-5"/>
    <property type="match status" value="1"/>
</dbReference>
<dbReference type="NCBIfam" id="TIGR00133">
    <property type="entry name" value="gatB"/>
    <property type="match status" value="1"/>
</dbReference>
<dbReference type="NCBIfam" id="NF004014">
    <property type="entry name" value="PRK05477.1-4"/>
    <property type="match status" value="1"/>
</dbReference>
<evidence type="ECO:0000256" key="7">
    <source>
        <dbReference type="ARBA" id="ARBA00022917"/>
    </source>
</evidence>
<evidence type="ECO:0000256" key="4">
    <source>
        <dbReference type="ARBA" id="ARBA00022598"/>
    </source>
</evidence>
<evidence type="ECO:0000256" key="2">
    <source>
        <dbReference type="ARBA" id="ARBA00011123"/>
    </source>
</evidence>
<dbReference type="InterPro" id="IPR006075">
    <property type="entry name" value="Asn/Gln-tRNA_Trfase_suB/E_cat"/>
</dbReference>
<evidence type="ECO:0000256" key="11">
    <source>
        <dbReference type="HAMAP-Rule" id="MF_00121"/>
    </source>
</evidence>
<dbReference type="EC" id="6.3.5.-" evidence="11"/>
<accession>A0A8D5FW44</accession>
<gene>
    <name evidence="11 13" type="primary">gatB</name>
    <name evidence="13" type="ORF">DGMP_34320</name>
</gene>
<comment type="similarity">
    <text evidence="1 11">Belongs to the GatB/GatE family. GatB subfamily.</text>
</comment>
<keyword evidence="6 11" id="KW-0067">ATP-binding</keyword>
<dbReference type="InterPro" id="IPR018027">
    <property type="entry name" value="Asn/Gln_amidotransferase"/>
</dbReference>
<evidence type="ECO:0000313" key="13">
    <source>
        <dbReference type="EMBL" id="BCL62739.1"/>
    </source>
</evidence>
<dbReference type="AlphaFoldDB" id="A0A8D5FW44"/>
<evidence type="ECO:0000256" key="1">
    <source>
        <dbReference type="ARBA" id="ARBA00005306"/>
    </source>
</evidence>
<dbReference type="KEGG" id="dbk:DGMP_34320"/>
<dbReference type="EMBL" id="AP024086">
    <property type="protein sequence ID" value="BCL62739.1"/>
    <property type="molecule type" value="Genomic_DNA"/>
</dbReference>
<comment type="catalytic activity">
    <reaction evidence="10 11">
        <text>L-glutamyl-tRNA(Gln) + L-glutamine + ATP + H2O = L-glutaminyl-tRNA(Gln) + L-glutamate + ADP + phosphate + H(+)</text>
        <dbReference type="Rhea" id="RHEA:17521"/>
        <dbReference type="Rhea" id="RHEA-COMP:9681"/>
        <dbReference type="Rhea" id="RHEA-COMP:9684"/>
        <dbReference type="ChEBI" id="CHEBI:15377"/>
        <dbReference type="ChEBI" id="CHEBI:15378"/>
        <dbReference type="ChEBI" id="CHEBI:29985"/>
        <dbReference type="ChEBI" id="CHEBI:30616"/>
        <dbReference type="ChEBI" id="CHEBI:43474"/>
        <dbReference type="ChEBI" id="CHEBI:58359"/>
        <dbReference type="ChEBI" id="CHEBI:78520"/>
        <dbReference type="ChEBI" id="CHEBI:78521"/>
        <dbReference type="ChEBI" id="CHEBI:456216"/>
    </reaction>
</comment>
<proteinExistence type="inferred from homology"/>
<evidence type="ECO:0000256" key="8">
    <source>
        <dbReference type="ARBA" id="ARBA00024799"/>
    </source>
</evidence>
<keyword evidence="4 11" id="KW-0436">Ligase</keyword>
<dbReference type="NCBIfam" id="NF004012">
    <property type="entry name" value="PRK05477.1-2"/>
    <property type="match status" value="1"/>
</dbReference>
<dbReference type="PROSITE" id="PS01234">
    <property type="entry name" value="GATB"/>
    <property type="match status" value="1"/>
</dbReference>
<organism evidence="13 14">
    <name type="scientific">Desulfomarina profundi</name>
    <dbReference type="NCBI Taxonomy" id="2772557"/>
    <lineage>
        <taxon>Bacteria</taxon>
        <taxon>Pseudomonadati</taxon>
        <taxon>Thermodesulfobacteriota</taxon>
        <taxon>Desulfobulbia</taxon>
        <taxon>Desulfobulbales</taxon>
        <taxon>Desulfobulbaceae</taxon>
        <taxon>Desulfomarina</taxon>
    </lineage>
</organism>
<feature type="domain" description="Asn/Gln amidotransferase" evidence="12">
    <location>
        <begin position="327"/>
        <end position="472"/>
    </location>
</feature>
<dbReference type="HAMAP" id="MF_00121">
    <property type="entry name" value="GatB"/>
    <property type="match status" value="1"/>
</dbReference>
<dbReference type="InterPro" id="IPR017959">
    <property type="entry name" value="Asn/Gln-tRNA_amidoTrfase_suB/E"/>
</dbReference>
<keyword evidence="14" id="KW-1185">Reference proteome</keyword>
<reference evidence="13" key="1">
    <citation type="submission" date="2020-09" db="EMBL/GenBank/DDBJ databases">
        <title>Desulfogranum mesoprofundum gen. nov., sp. nov., a novel mesophilic, sulfate-reducing chemolithoautotroph isolated from a deep-sea hydrothermal vent chimney in the Suiyo Seamount.</title>
        <authorList>
            <person name="Hashimoto Y."/>
            <person name="Nakagawa S."/>
        </authorList>
    </citation>
    <scope>NUCLEOTIDE SEQUENCE</scope>
    <source>
        <strain evidence="13">KT2</strain>
    </source>
</reference>
<dbReference type="Pfam" id="PF02934">
    <property type="entry name" value="GatB_N"/>
    <property type="match status" value="1"/>
</dbReference>
<dbReference type="Proteomes" id="UP000826725">
    <property type="component" value="Chromosome"/>
</dbReference>
<evidence type="ECO:0000256" key="3">
    <source>
        <dbReference type="ARBA" id="ARBA00016923"/>
    </source>
</evidence>
<evidence type="ECO:0000256" key="6">
    <source>
        <dbReference type="ARBA" id="ARBA00022840"/>
    </source>
</evidence>
<evidence type="ECO:0000313" key="14">
    <source>
        <dbReference type="Proteomes" id="UP000826725"/>
    </source>
</evidence>
<evidence type="ECO:0000256" key="9">
    <source>
        <dbReference type="ARBA" id="ARBA00047380"/>
    </source>
</evidence>
<evidence type="ECO:0000259" key="12">
    <source>
        <dbReference type="SMART" id="SM00845"/>
    </source>
</evidence>
<comment type="catalytic activity">
    <reaction evidence="9 11">
        <text>L-aspartyl-tRNA(Asn) + L-glutamine + ATP + H2O = L-asparaginyl-tRNA(Asn) + L-glutamate + ADP + phosphate + 2 H(+)</text>
        <dbReference type="Rhea" id="RHEA:14513"/>
        <dbReference type="Rhea" id="RHEA-COMP:9674"/>
        <dbReference type="Rhea" id="RHEA-COMP:9677"/>
        <dbReference type="ChEBI" id="CHEBI:15377"/>
        <dbReference type="ChEBI" id="CHEBI:15378"/>
        <dbReference type="ChEBI" id="CHEBI:29985"/>
        <dbReference type="ChEBI" id="CHEBI:30616"/>
        <dbReference type="ChEBI" id="CHEBI:43474"/>
        <dbReference type="ChEBI" id="CHEBI:58359"/>
        <dbReference type="ChEBI" id="CHEBI:78515"/>
        <dbReference type="ChEBI" id="CHEBI:78516"/>
        <dbReference type="ChEBI" id="CHEBI:456216"/>
    </reaction>
</comment>
<sequence>MKFETVIGLEIHAQLKTKSKIFCGCSTEFGASPNSHTCPVCLGMPGVLPVLNKKVVEFAIKMGLATGSVINRYNVFARKNYFYPDLPKGYQTSQFDLPIIGPGSVDIEVDGKVKTIGITRMHMEEDAGKLVHDSLDPVSHVDLNRTGTPLLEIVSEPEMRSPAEAYAYLKKIHLILRYLDICDGNMQEGSFRCDANISLRPVGQEEMGTRTELKNMNSFRNVQSALEFEVRRQRDILLDGEQVIQETLLWNPDKNCTESMRGKEDAHDYRYFPCPDLIPVQIDEEWIDEIRMSLPELPDQKRSRFIQEYGLPEYDADILTGDRDLSEFFEKAVLNGAGPKKTSNWIMTELLRELKGLSVTECKVTPEYLGSLITMVEKGVISGKIAKTVFLDMMETGKDPHVIVKEKNLLQVSDEGELKALVEEIIAAHPEQAEDFRQGKTKLMGFFVGQLMKKTKGKANPQMANKLFVEELQK</sequence>
<dbReference type="GO" id="GO:0006412">
    <property type="term" value="P:translation"/>
    <property type="evidence" value="ECO:0007669"/>
    <property type="project" value="UniProtKB-UniRule"/>
</dbReference>
<dbReference type="FunFam" id="1.10.150.380:FF:000001">
    <property type="entry name" value="Aspartyl/glutamyl-tRNA(Asn/Gln) amidotransferase subunit B"/>
    <property type="match status" value="1"/>
</dbReference>
<dbReference type="GO" id="GO:0050567">
    <property type="term" value="F:glutaminyl-tRNA synthase (glutamine-hydrolyzing) activity"/>
    <property type="evidence" value="ECO:0007669"/>
    <property type="project" value="UniProtKB-UniRule"/>
</dbReference>
<dbReference type="GO" id="GO:0070681">
    <property type="term" value="P:glutaminyl-tRNAGln biosynthesis via transamidation"/>
    <property type="evidence" value="ECO:0007669"/>
    <property type="project" value="TreeGrafter"/>
</dbReference>
<dbReference type="InterPro" id="IPR004413">
    <property type="entry name" value="GatB"/>
</dbReference>
<dbReference type="PANTHER" id="PTHR11659:SF0">
    <property type="entry name" value="GLUTAMYL-TRNA(GLN) AMIDOTRANSFERASE SUBUNIT B, MITOCHONDRIAL"/>
    <property type="match status" value="1"/>
</dbReference>
<dbReference type="GO" id="GO:0005524">
    <property type="term" value="F:ATP binding"/>
    <property type="evidence" value="ECO:0007669"/>
    <property type="project" value="UniProtKB-KW"/>
</dbReference>
<dbReference type="RefSeq" id="WP_228855069.1">
    <property type="nucleotide sequence ID" value="NZ_AP024086.1"/>
</dbReference>
<protein>
    <recommendedName>
        <fullName evidence="3 11">Aspartyl/glutamyl-tRNA(Asn/Gln) amidotransferase subunit B</fullName>
        <shortName evidence="11">Asp/Glu-ADT subunit B</shortName>
        <ecNumber evidence="11">6.3.5.-</ecNumber>
    </recommendedName>
</protein>
<dbReference type="Pfam" id="PF02637">
    <property type="entry name" value="GatB_Yqey"/>
    <property type="match status" value="1"/>
</dbReference>